<comment type="caution">
    <text evidence="2">The sequence shown here is derived from an EMBL/GenBank/DDBJ whole genome shotgun (WGS) entry which is preliminary data.</text>
</comment>
<dbReference type="RefSeq" id="WP_330133070.1">
    <property type="nucleotide sequence ID" value="NZ_JAUTXY010000003.1"/>
</dbReference>
<dbReference type="Pfam" id="PF13384">
    <property type="entry name" value="HTH_23"/>
    <property type="match status" value="1"/>
</dbReference>
<dbReference type="SUPFAM" id="SSF46689">
    <property type="entry name" value="Homeodomain-like"/>
    <property type="match status" value="1"/>
</dbReference>
<evidence type="ECO:0000313" key="2">
    <source>
        <dbReference type="EMBL" id="MEE2057854.1"/>
    </source>
</evidence>
<evidence type="ECO:0000313" key="3">
    <source>
        <dbReference type="Proteomes" id="UP001336020"/>
    </source>
</evidence>
<dbReference type="InterPro" id="IPR009057">
    <property type="entry name" value="Homeodomain-like_sf"/>
</dbReference>
<sequence length="164" mass="18026">MSFTEDRDRFGDQLARLIDAGVPVKEAAVAIGLPRQRCYAILRAVGRPVGKPRSRTGGPDPRLIVTVYERTCSINQAAKASGVAHSVARRVLVDEGLVSREKIPPKGKPEAKRRCLELIASGWSTTRAAREVGVNERTARDWRRGIRHSGSGNRRVHPDGRVVD</sequence>
<reference evidence="2 3" key="1">
    <citation type="submission" date="2023-07" db="EMBL/GenBank/DDBJ databases">
        <authorList>
            <person name="Girao M."/>
            <person name="Carvalho M.F."/>
        </authorList>
    </citation>
    <scope>NUCLEOTIDE SEQUENCE [LARGE SCALE GENOMIC DNA]</scope>
    <source>
        <strain evidence="2 3">YIM65754</strain>
    </source>
</reference>
<proteinExistence type="predicted"/>
<protein>
    <submittedName>
        <fullName evidence="2">Helix-turn-helix domain-containing protein</fullName>
    </submittedName>
</protein>
<feature type="non-terminal residue" evidence="2">
    <location>
        <position position="164"/>
    </location>
</feature>
<accession>A0ABU7L981</accession>
<gene>
    <name evidence="2" type="ORF">Q7514_10000</name>
</gene>
<feature type="region of interest" description="Disordered" evidence="1">
    <location>
        <begin position="142"/>
        <end position="164"/>
    </location>
</feature>
<dbReference type="Proteomes" id="UP001336020">
    <property type="component" value="Unassembled WGS sequence"/>
</dbReference>
<organism evidence="2 3">
    <name type="scientific">Rhodococcus artemisiae</name>
    <dbReference type="NCBI Taxonomy" id="714159"/>
    <lineage>
        <taxon>Bacteria</taxon>
        <taxon>Bacillati</taxon>
        <taxon>Actinomycetota</taxon>
        <taxon>Actinomycetes</taxon>
        <taxon>Mycobacteriales</taxon>
        <taxon>Nocardiaceae</taxon>
        <taxon>Rhodococcus</taxon>
    </lineage>
</organism>
<dbReference type="EMBL" id="JAUTXY010000003">
    <property type="protein sequence ID" value="MEE2057854.1"/>
    <property type="molecule type" value="Genomic_DNA"/>
</dbReference>
<evidence type="ECO:0000256" key="1">
    <source>
        <dbReference type="SAM" id="MobiDB-lite"/>
    </source>
</evidence>
<keyword evidence="3" id="KW-1185">Reference proteome</keyword>
<name>A0ABU7L981_9NOCA</name>